<feature type="domain" description="Exonuclease" evidence="5">
    <location>
        <begin position="169"/>
        <end position="325"/>
    </location>
</feature>
<evidence type="ECO:0000313" key="6">
    <source>
        <dbReference type="EMBL" id="RWA13500.1"/>
    </source>
</evidence>
<sequence>MRALGRCGVLYRPHSLGPHRILYRTLHANRRLGPALPGPASSCSAEAPCILRRNGNTPVAVTTAHRRNFSASGWQNGKRAKAPKPPHYKWASSVVSDDVYDVYSALESHILDSGRFESERFPVTSATPDSGAKKGAKKGVPRTRDPHNPENQSPPSPDPDDLEPRSTYDALVIDCEMTSSPAASYCAASCGRRAPVTDWRRGITGFNKPMMMEAVKKGKTLPGWEKVRERIFDVTTSETIFIGHALANDLRVLRIATDRVVDSMMMMSRAVYGDEGKPLRNWGLKAACQELLDVAVQKTRGPHRPIEDVFGTRELVLHCVRNPEKLAEWGARTRAGIAAAAEKERMIQEQKMEKRKRKKAEKENRTPEERAELAAKRAKVMEEKRLARTEKEEAKYQLKLLKRARKRERRAISKERKELELARKKERRELAKQKEAQKLAGQEEEQEKS</sequence>
<keyword evidence="7" id="KW-1185">Reference proteome</keyword>
<evidence type="ECO:0000313" key="7">
    <source>
        <dbReference type="Proteomes" id="UP000286045"/>
    </source>
</evidence>
<feature type="compositionally biased region" description="Basic and acidic residues" evidence="4">
    <location>
        <begin position="360"/>
        <end position="372"/>
    </location>
</feature>
<dbReference type="GO" id="GO:0000027">
    <property type="term" value="P:ribosomal large subunit assembly"/>
    <property type="evidence" value="ECO:0007669"/>
    <property type="project" value="TreeGrafter"/>
</dbReference>
<dbReference type="InterPro" id="IPR013520">
    <property type="entry name" value="Ribonucl_H"/>
</dbReference>
<evidence type="ECO:0000256" key="4">
    <source>
        <dbReference type="SAM" id="MobiDB-lite"/>
    </source>
</evidence>
<evidence type="ECO:0000256" key="2">
    <source>
        <dbReference type="ARBA" id="ARBA00022801"/>
    </source>
</evidence>
<reference evidence="6 7" key="1">
    <citation type="submission" date="2018-12" db="EMBL/GenBank/DDBJ databases">
        <title>Draft genome sequence of Xylaria grammica IHI A82.</title>
        <authorList>
            <person name="Buettner E."/>
            <person name="Kellner H."/>
        </authorList>
    </citation>
    <scope>NUCLEOTIDE SEQUENCE [LARGE SCALE GENOMIC DNA]</scope>
    <source>
        <strain evidence="6 7">IHI A82</strain>
    </source>
</reference>
<dbReference type="Gene3D" id="3.30.420.10">
    <property type="entry name" value="Ribonuclease H-like superfamily/Ribonuclease H"/>
    <property type="match status" value="1"/>
</dbReference>
<dbReference type="SMART" id="SM00479">
    <property type="entry name" value="EXOIII"/>
    <property type="match status" value="1"/>
</dbReference>
<feature type="region of interest" description="Disordered" evidence="4">
    <location>
        <begin position="343"/>
        <end position="372"/>
    </location>
</feature>
<protein>
    <recommendedName>
        <fullName evidence="5">Exonuclease domain-containing protein</fullName>
    </recommendedName>
</protein>
<keyword evidence="1" id="KW-0540">Nuclease</keyword>
<dbReference type="STRING" id="363999.A0A439DGH5"/>
<accession>A0A439DGH5</accession>
<dbReference type="SUPFAM" id="SSF53098">
    <property type="entry name" value="Ribonuclease H-like"/>
    <property type="match status" value="1"/>
</dbReference>
<evidence type="ECO:0000259" key="5">
    <source>
        <dbReference type="SMART" id="SM00479"/>
    </source>
</evidence>
<dbReference type="GO" id="GO:0005634">
    <property type="term" value="C:nucleus"/>
    <property type="evidence" value="ECO:0007669"/>
    <property type="project" value="TreeGrafter"/>
</dbReference>
<evidence type="ECO:0000256" key="3">
    <source>
        <dbReference type="ARBA" id="ARBA00022839"/>
    </source>
</evidence>
<dbReference type="AlphaFoldDB" id="A0A439DGH5"/>
<dbReference type="GO" id="GO:0004527">
    <property type="term" value="F:exonuclease activity"/>
    <property type="evidence" value="ECO:0007669"/>
    <property type="project" value="UniProtKB-KW"/>
</dbReference>
<dbReference type="Proteomes" id="UP000286045">
    <property type="component" value="Unassembled WGS sequence"/>
</dbReference>
<evidence type="ECO:0000256" key="1">
    <source>
        <dbReference type="ARBA" id="ARBA00022722"/>
    </source>
</evidence>
<dbReference type="GO" id="GO:0006364">
    <property type="term" value="P:rRNA processing"/>
    <property type="evidence" value="ECO:0007669"/>
    <property type="project" value="TreeGrafter"/>
</dbReference>
<comment type="caution">
    <text evidence="6">The sequence shown here is derived from an EMBL/GenBank/DDBJ whole genome shotgun (WGS) entry which is preliminary data.</text>
</comment>
<dbReference type="EMBL" id="RYZI01000025">
    <property type="protein sequence ID" value="RWA13500.1"/>
    <property type="molecule type" value="Genomic_DNA"/>
</dbReference>
<keyword evidence="3" id="KW-0269">Exonuclease</keyword>
<gene>
    <name evidence="6" type="ORF">EKO27_g1577</name>
</gene>
<feature type="region of interest" description="Disordered" evidence="4">
    <location>
        <begin position="428"/>
        <end position="449"/>
    </location>
</feature>
<feature type="compositionally biased region" description="Basic and acidic residues" evidence="4">
    <location>
        <begin position="428"/>
        <end position="437"/>
    </location>
</feature>
<dbReference type="InterPro" id="IPR012337">
    <property type="entry name" value="RNaseH-like_sf"/>
</dbReference>
<feature type="compositionally biased region" description="Basic and acidic residues" evidence="4">
    <location>
        <begin position="343"/>
        <end position="352"/>
    </location>
</feature>
<dbReference type="InterPro" id="IPR047021">
    <property type="entry name" value="REXO1/3/4-like"/>
</dbReference>
<dbReference type="GO" id="GO:0003676">
    <property type="term" value="F:nucleic acid binding"/>
    <property type="evidence" value="ECO:0007669"/>
    <property type="project" value="InterPro"/>
</dbReference>
<keyword evidence="2" id="KW-0378">Hydrolase</keyword>
<proteinExistence type="predicted"/>
<feature type="region of interest" description="Disordered" evidence="4">
    <location>
        <begin position="121"/>
        <end position="165"/>
    </location>
</feature>
<dbReference type="InterPro" id="IPR036397">
    <property type="entry name" value="RNaseH_sf"/>
</dbReference>
<name>A0A439DGH5_9PEZI</name>
<organism evidence="6 7">
    <name type="scientific">Xylaria grammica</name>
    <dbReference type="NCBI Taxonomy" id="363999"/>
    <lineage>
        <taxon>Eukaryota</taxon>
        <taxon>Fungi</taxon>
        <taxon>Dikarya</taxon>
        <taxon>Ascomycota</taxon>
        <taxon>Pezizomycotina</taxon>
        <taxon>Sordariomycetes</taxon>
        <taxon>Xylariomycetidae</taxon>
        <taxon>Xylariales</taxon>
        <taxon>Xylariaceae</taxon>
        <taxon>Xylaria</taxon>
    </lineage>
</organism>
<dbReference type="PANTHER" id="PTHR12801">
    <property type="entry name" value="RNA EXONUCLEASE REXO1 / RECO3 FAMILY MEMBER-RELATED"/>
    <property type="match status" value="1"/>
</dbReference>
<dbReference type="PANTHER" id="PTHR12801:SF114">
    <property type="entry name" value="EXONUCLEASE, PUTATIVE (AFU_ORTHOLOGUE AFUA_7G00870)-RELATED"/>
    <property type="match status" value="1"/>
</dbReference>